<comment type="caution">
    <text evidence="19">The sequence shown here is derived from an EMBL/GenBank/DDBJ whole genome shotgun (WGS) entry which is preliminary data.</text>
</comment>
<reference evidence="19 20" key="1">
    <citation type="submission" date="2014-05" db="EMBL/GenBank/DDBJ databases">
        <title>Whole genome shotgun sequence of Rhizobium rhizogenes NBRC 13257.</title>
        <authorList>
            <person name="Katano-Makiyama Y."/>
            <person name="Hosoyama A."/>
            <person name="Hashimoto M."/>
            <person name="Hosoyama Y."/>
            <person name="Noguchi M."/>
            <person name="Tsuchikane K."/>
            <person name="Kimura A."/>
            <person name="Ohji S."/>
            <person name="Ichikawa N."/>
            <person name="Yamazoe A."/>
            <person name="Fujita N."/>
        </authorList>
    </citation>
    <scope>NUCLEOTIDE SEQUENCE [LARGE SCALE GENOMIC DNA]</scope>
    <source>
        <strain evidence="19 20">NBRC 13257</strain>
    </source>
</reference>
<dbReference type="SUPFAM" id="SSF52009">
    <property type="entry name" value="Phosphohistidine domain"/>
    <property type="match status" value="1"/>
</dbReference>
<evidence type="ECO:0000313" key="19">
    <source>
        <dbReference type="EMBL" id="GAJ94694.1"/>
    </source>
</evidence>
<evidence type="ECO:0000259" key="18">
    <source>
        <dbReference type="Pfam" id="PF02896"/>
    </source>
</evidence>
<evidence type="ECO:0000256" key="4">
    <source>
        <dbReference type="ARBA" id="ARBA00011994"/>
    </source>
</evidence>
<comment type="cofactor">
    <cofactor evidence="1 12 15">
        <name>Mg(2+)</name>
        <dbReference type="ChEBI" id="CHEBI:18420"/>
    </cofactor>
</comment>
<dbReference type="GO" id="GO:0046872">
    <property type="term" value="F:metal ion binding"/>
    <property type="evidence" value="ECO:0007669"/>
    <property type="project" value="UniProtKB-UniRule"/>
</dbReference>
<dbReference type="GO" id="GO:0016301">
    <property type="term" value="F:kinase activity"/>
    <property type="evidence" value="ECO:0007669"/>
    <property type="project" value="UniProtKB-UniRule"/>
</dbReference>
<organism evidence="19 20">
    <name type="scientific">Rhizobium rhizogenes NBRC 13257</name>
    <dbReference type="NCBI Taxonomy" id="1220581"/>
    <lineage>
        <taxon>Bacteria</taxon>
        <taxon>Pseudomonadati</taxon>
        <taxon>Pseudomonadota</taxon>
        <taxon>Alphaproteobacteria</taxon>
        <taxon>Hyphomicrobiales</taxon>
        <taxon>Rhizobiaceae</taxon>
        <taxon>Rhizobium/Agrobacterium group</taxon>
        <taxon>Rhizobium</taxon>
    </lineage>
</organism>
<dbReference type="Gene3D" id="1.20.80.30">
    <property type="match status" value="1"/>
</dbReference>
<evidence type="ECO:0000259" key="17">
    <source>
        <dbReference type="Pfam" id="PF01326"/>
    </source>
</evidence>
<evidence type="ECO:0000256" key="9">
    <source>
        <dbReference type="ARBA" id="ARBA00022777"/>
    </source>
</evidence>
<dbReference type="Pfam" id="PF01326">
    <property type="entry name" value="PPDK_N"/>
    <property type="match status" value="2"/>
</dbReference>
<feature type="domain" description="Pyruvate phosphate dikinase AMP/ATP-binding" evidence="17">
    <location>
        <begin position="310"/>
        <end position="370"/>
    </location>
</feature>
<dbReference type="InterPro" id="IPR036637">
    <property type="entry name" value="Phosphohistidine_dom_sf"/>
</dbReference>
<proteinExistence type="inferred from homology"/>
<dbReference type="NCBIfam" id="TIGR01828">
    <property type="entry name" value="pyru_phos_dikin"/>
    <property type="match status" value="1"/>
</dbReference>
<name>A0AA87QCU1_RHIRH</name>
<dbReference type="InterPro" id="IPR018274">
    <property type="entry name" value="PEP_util_AS"/>
</dbReference>
<evidence type="ECO:0000256" key="1">
    <source>
        <dbReference type="ARBA" id="ARBA00001946"/>
    </source>
</evidence>
<evidence type="ECO:0000256" key="5">
    <source>
        <dbReference type="ARBA" id="ARBA00020138"/>
    </source>
</evidence>
<dbReference type="SUPFAM" id="SSF51621">
    <property type="entry name" value="Phosphoenolpyruvate/pyruvate domain"/>
    <property type="match status" value="1"/>
</dbReference>
<dbReference type="EC" id="2.7.9.1" evidence="4 12"/>
<dbReference type="EMBL" id="BAYX01000009">
    <property type="protein sequence ID" value="GAJ94694.1"/>
    <property type="molecule type" value="Genomic_DNA"/>
</dbReference>
<dbReference type="SUPFAM" id="SSF56059">
    <property type="entry name" value="Glutathione synthetase ATP-binding domain-like"/>
    <property type="match status" value="1"/>
</dbReference>
<evidence type="ECO:0000256" key="7">
    <source>
        <dbReference type="ARBA" id="ARBA00022723"/>
    </source>
</evidence>
<feature type="domain" description="PEP-utilising enzyme C-terminal" evidence="18">
    <location>
        <begin position="531"/>
        <end position="882"/>
    </location>
</feature>
<dbReference type="RefSeq" id="WP_042474067.1">
    <property type="nucleotide sequence ID" value="NZ_BAYX01000009.1"/>
</dbReference>
<evidence type="ECO:0000256" key="14">
    <source>
        <dbReference type="PIRSR" id="PIRSR000853-2"/>
    </source>
</evidence>
<evidence type="ECO:0000256" key="12">
    <source>
        <dbReference type="PIRNR" id="PIRNR000853"/>
    </source>
</evidence>
<evidence type="ECO:0000259" key="16">
    <source>
        <dbReference type="Pfam" id="PF00391"/>
    </source>
</evidence>
<feature type="binding site" evidence="14">
    <location>
        <position position="782"/>
    </location>
    <ligand>
        <name>substrate</name>
    </ligand>
</feature>
<feature type="binding site" evidence="14">
    <location>
        <position position="758"/>
    </location>
    <ligand>
        <name>substrate</name>
    </ligand>
</feature>
<dbReference type="AlphaFoldDB" id="A0AA87QCU1"/>
<dbReference type="Pfam" id="PF02896">
    <property type="entry name" value="PEP-utilizers_C"/>
    <property type="match status" value="1"/>
</dbReference>
<keyword evidence="6" id="KW-0808">Transferase</keyword>
<keyword evidence="10" id="KW-0067">ATP-binding</keyword>
<feature type="binding site" evidence="14">
    <location>
        <position position="574"/>
    </location>
    <ligand>
        <name>substrate</name>
    </ligand>
</feature>
<protein>
    <recommendedName>
        <fullName evidence="5 12">Pyruvate, phosphate dikinase</fullName>
        <ecNumber evidence="4 12">2.7.9.1</ecNumber>
    </recommendedName>
</protein>
<dbReference type="Gene3D" id="3.30.470.20">
    <property type="entry name" value="ATP-grasp fold, B domain"/>
    <property type="match status" value="1"/>
</dbReference>
<evidence type="ECO:0000256" key="2">
    <source>
        <dbReference type="ARBA" id="ARBA00003144"/>
    </source>
</evidence>
<keyword evidence="11 15" id="KW-0460">Magnesium</keyword>
<dbReference type="Gene3D" id="3.50.30.10">
    <property type="entry name" value="Phosphohistidine domain"/>
    <property type="match status" value="1"/>
</dbReference>
<feature type="binding site" evidence="14">
    <location>
        <position position="781"/>
    </location>
    <ligand>
        <name>substrate</name>
    </ligand>
</feature>
<dbReference type="InterPro" id="IPR015813">
    <property type="entry name" value="Pyrv/PenolPyrv_kinase-like_dom"/>
</dbReference>
<keyword evidence="8" id="KW-0547">Nucleotide-binding</keyword>
<evidence type="ECO:0000256" key="10">
    <source>
        <dbReference type="ARBA" id="ARBA00022840"/>
    </source>
</evidence>
<dbReference type="NCBIfam" id="NF004531">
    <property type="entry name" value="PRK05878.1"/>
    <property type="match status" value="1"/>
</dbReference>
<keyword evidence="7 15" id="KW-0479">Metal-binding</keyword>
<evidence type="ECO:0000256" key="3">
    <source>
        <dbReference type="ARBA" id="ARBA00007837"/>
    </source>
</evidence>
<dbReference type="PROSITE" id="PS00742">
    <property type="entry name" value="PEP_ENZYMES_2"/>
    <property type="match status" value="1"/>
</dbReference>
<feature type="active site" description="Tele-phosphohistidine intermediate" evidence="13">
    <location>
        <position position="468"/>
    </location>
</feature>
<feature type="binding site" evidence="14">
    <location>
        <position position="779"/>
    </location>
    <ligand>
        <name>substrate</name>
    </ligand>
</feature>
<evidence type="ECO:0000256" key="13">
    <source>
        <dbReference type="PIRSR" id="PIRSR000853-1"/>
    </source>
</evidence>
<evidence type="ECO:0000256" key="11">
    <source>
        <dbReference type="ARBA" id="ARBA00022842"/>
    </source>
</evidence>
<evidence type="ECO:0000313" key="20">
    <source>
        <dbReference type="Proteomes" id="UP000026941"/>
    </source>
</evidence>
<dbReference type="Gene3D" id="1.10.189.10">
    <property type="entry name" value="Pyruvate Phosphate Dikinase, domain 2"/>
    <property type="match status" value="1"/>
</dbReference>
<evidence type="ECO:0000256" key="6">
    <source>
        <dbReference type="ARBA" id="ARBA00022679"/>
    </source>
</evidence>
<dbReference type="PROSITE" id="PS00370">
    <property type="entry name" value="PEP_ENZYMES_PHOS_SITE"/>
    <property type="match status" value="1"/>
</dbReference>
<feature type="domain" description="Pyruvate phosphate dikinase AMP/ATP-binding" evidence="17">
    <location>
        <begin position="63"/>
        <end position="295"/>
    </location>
</feature>
<comment type="catalytic activity">
    <reaction evidence="12">
        <text>pyruvate + phosphate + ATP = phosphoenolpyruvate + AMP + diphosphate + H(+)</text>
        <dbReference type="Rhea" id="RHEA:10756"/>
        <dbReference type="ChEBI" id="CHEBI:15361"/>
        <dbReference type="ChEBI" id="CHEBI:15378"/>
        <dbReference type="ChEBI" id="CHEBI:30616"/>
        <dbReference type="ChEBI" id="CHEBI:33019"/>
        <dbReference type="ChEBI" id="CHEBI:43474"/>
        <dbReference type="ChEBI" id="CHEBI:58702"/>
        <dbReference type="ChEBI" id="CHEBI:456215"/>
        <dbReference type="EC" id="2.7.9.1"/>
    </reaction>
</comment>
<dbReference type="GeneID" id="86847593"/>
<gene>
    <name evidence="19" type="primary">ppdK</name>
    <name evidence="19" type="ORF">RRH01S_09_00060</name>
</gene>
<dbReference type="InterPro" id="IPR013815">
    <property type="entry name" value="ATP_grasp_subdomain_1"/>
</dbReference>
<dbReference type="GO" id="GO:0050242">
    <property type="term" value="F:pyruvate, phosphate dikinase activity"/>
    <property type="evidence" value="ECO:0007669"/>
    <property type="project" value="UniProtKB-UniRule"/>
</dbReference>
<feature type="binding site" evidence="15">
    <location>
        <position position="782"/>
    </location>
    <ligand>
        <name>Mg(2+)</name>
        <dbReference type="ChEBI" id="CHEBI:18420"/>
    </ligand>
</feature>
<keyword evidence="19" id="KW-0670">Pyruvate</keyword>
<dbReference type="InterPro" id="IPR023151">
    <property type="entry name" value="PEP_util_CS"/>
</dbReference>
<accession>A0AA87QCU1</accession>
<dbReference type="Gene3D" id="3.20.20.60">
    <property type="entry name" value="Phosphoenolpyruvate-binding domains"/>
    <property type="match status" value="1"/>
</dbReference>
<feature type="binding site" evidence="14">
    <location>
        <position position="630"/>
    </location>
    <ligand>
        <name>substrate</name>
    </ligand>
</feature>
<dbReference type="InterPro" id="IPR010121">
    <property type="entry name" value="Pyruvate_phosphate_dikinase"/>
</dbReference>
<dbReference type="InterPro" id="IPR000121">
    <property type="entry name" value="PEP_util_C"/>
</dbReference>
<comment type="function">
    <text evidence="2">Catalyzes the reversible phosphorylation of pyruvate and phosphate.</text>
</comment>
<sequence length="888" mass="97299">MTKWVYTFGDGKAEGRARDYERLGGKGANLAEMCSLGLPVPPGLTIVSDACAFYYKNGRNVSDELKPQVMQGLKQMEAITGRKFGDTAQPLLVSVRSGGRASMPGMMDTVLNLGLNDATVQALGHDAGDARFAWDSYRRFIQMYADVVMGLDNEVFEEILEDEKARLGHEFDTDLSAVEWQHVVSLYKTVIEEELGEAFPQEPEVQLWGAVSAVFSSWMNPRAVTYRHLHNIPEAWGTAVNIQAMVFGNLGNSSATGVAFTRNPSTGEKELYGEFLVNAQGEDVVAGIRTPQSITEAARIASGYDRPSMEKLMPEAFAEFRRICTQLETHYRDMQDLEFTIERGKLWMLQTRAGKRTTKAAMKVAVDMVDEGVITEDEAVSRIEPSTLDQLLHPTIDPRVHREVIGSGLPASPGAATGEIVFTAEEAIAAEEEGRKVILVRIETSPEDIHGMHAAEGILTTRGGMTSHAAVVARGMGLPCVVGAGTMRLDMRNEKLIGIGITLKKGDIITIDGSAGQVLKGEVQMIQPELSGDFGRIMEWADRSRRMTVRTNADTPADARAARAFGAEGIGLCRTEHMFFEGDRIHVMREMILAEGEEGRRAALDKLLPMQRLDFTGLFTIMHGLPVTIRLLDPPLHEFLPKTDEEIAEVAGIMGMEPAILRQRVDALHEFNPMLGHRGCRLAISYPEIVEMQARAIFEAAVAAAKETGAAVVPEIMVPLVGLRSELDYVKARIDEVAGAVMTEAGMKIDYLVGTMIELPRAALRAHIIAEAAEFFSFGTNDLTQTTFGMSRDDAAAFIPTYQRKGIIEHDPFISLDFDGVGELIRIATERGRRTRNDMKLGICGEHGGDPASIHFCEEIGLDYVSCSPFRVPIARLAAAQAAIKARI</sequence>
<dbReference type="GO" id="GO:0005524">
    <property type="term" value="F:ATP binding"/>
    <property type="evidence" value="ECO:0007669"/>
    <property type="project" value="UniProtKB-UniRule"/>
</dbReference>
<dbReference type="PANTHER" id="PTHR22931">
    <property type="entry name" value="PHOSPHOENOLPYRUVATE DIKINASE-RELATED"/>
    <property type="match status" value="1"/>
</dbReference>
<keyword evidence="9" id="KW-0418">Kinase</keyword>
<evidence type="ECO:0000256" key="8">
    <source>
        <dbReference type="ARBA" id="ARBA00022741"/>
    </source>
</evidence>
<dbReference type="Proteomes" id="UP000026941">
    <property type="component" value="Unassembled WGS sequence"/>
</dbReference>
<comment type="similarity">
    <text evidence="3 12">Belongs to the PEP-utilizing enzyme family.</text>
</comment>
<feature type="active site" description="Proton donor" evidence="13">
    <location>
        <position position="844"/>
    </location>
</feature>
<dbReference type="PANTHER" id="PTHR22931:SF9">
    <property type="entry name" value="PYRUVATE, PHOSPHATE DIKINASE 1, CHLOROPLASTIC"/>
    <property type="match status" value="1"/>
</dbReference>
<feature type="binding site" evidence="15">
    <location>
        <position position="758"/>
    </location>
    <ligand>
        <name>Mg(2+)</name>
        <dbReference type="ChEBI" id="CHEBI:18420"/>
    </ligand>
</feature>
<evidence type="ECO:0000256" key="15">
    <source>
        <dbReference type="PIRSR" id="PIRSR000853-3"/>
    </source>
</evidence>
<dbReference type="InterPro" id="IPR008279">
    <property type="entry name" value="PEP-util_enz_mobile_dom"/>
</dbReference>
<dbReference type="InterPro" id="IPR040442">
    <property type="entry name" value="Pyrv_kinase-like_dom_sf"/>
</dbReference>
<dbReference type="Gene3D" id="3.30.1490.20">
    <property type="entry name" value="ATP-grasp fold, A domain"/>
    <property type="match status" value="1"/>
</dbReference>
<dbReference type="PIRSF" id="PIRSF000853">
    <property type="entry name" value="PPDK"/>
    <property type="match status" value="1"/>
</dbReference>
<dbReference type="Pfam" id="PF00391">
    <property type="entry name" value="PEP-utilizers"/>
    <property type="match status" value="1"/>
</dbReference>
<feature type="binding site" evidence="14">
    <location>
        <position position="780"/>
    </location>
    <ligand>
        <name>substrate</name>
    </ligand>
</feature>
<dbReference type="InterPro" id="IPR002192">
    <property type="entry name" value="PPDK_AMP/ATP-bd"/>
</dbReference>
<feature type="domain" description="PEP-utilising enzyme mobile" evidence="16">
    <location>
        <begin position="436"/>
        <end position="516"/>
    </location>
</feature>